<evidence type="ECO:0000313" key="6">
    <source>
        <dbReference type="Proteomes" id="UP000537161"/>
    </source>
</evidence>
<dbReference type="GO" id="GO:0003700">
    <property type="term" value="F:DNA-binding transcription factor activity"/>
    <property type="evidence" value="ECO:0007669"/>
    <property type="project" value="InterPro"/>
</dbReference>
<dbReference type="SUPFAM" id="SSF46689">
    <property type="entry name" value="Homeodomain-like"/>
    <property type="match status" value="2"/>
</dbReference>
<comment type="caution">
    <text evidence="5">The sequence shown here is derived from an EMBL/GenBank/DDBJ whole genome shotgun (WGS) entry which is preliminary data.</text>
</comment>
<evidence type="ECO:0000259" key="4">
    <source>
        <dbReference type="PROSITE" id="PS01124"/>
    </source>
</evidence>
<dbReference type="PANTHER" id="PTHR46796">
    <property type="entry name" value="HTH-TYPE TRANSCRIPTIONAL ACTIVATOR RHAS-RELATED"/>
    <property type="match status" value="1"/>
</dbReference>
<organism evidence="5 6">
    <name type="scientific">Sphingopyxis panaciterrulae</name>
    <dbReference type="NCBI Taxonomy" id="462372"/>
    <lineage>
        <taxon>Bacteria</taxon>
        <taxon>Pseudomonadati</taxon>
        <taxon>Pseudomonadota</taxon>
        <taxon>Alphaproteobacteria</taxon>
        <taxon>Sphingomonadales</taxon>
        <taxon>Sphingomonadaceae</taxon>
        <taxon>Sphingopyxis</taxon>
    </lineage>
</organism>
<dbReference type="SMART" id="SM00342">
    <property type="entry name" value="HTH_ARAC"/>
    <property type="match status" value="1"/>
</dbReference>
<keyword evidence="3" id="KW-0804">Transcription</keyword>
<protein>
    <submittedName>
        <fullName evidence="5">Transcriptional regulator GlxA family with amidase domain</fullName>
    </submittedName>
</protein>
<dbReference type="Pfam" id="PF12833">
    <property type="entry name" value="HTH_18"/>
    <property type="match status" value="1"/>
</dbReference>
<dbReference type="GO" id="GO:0043565">
    <property type="term" value="F:sequence-specific DNA binding"/>
    <property type="evidence" value="ECO:0007669"/>
    <property type="project" value="InterPro"/>
</dbReference>
<dbReference type="RefSeq" id="WP_184094920.1">
    <property type="nucleotide sequence ID" value="NZ_JACIJH010000001.1"/>
</dbReference>
<reference evidence="5 6" key="1">
    <citation type="submission" date="2020-08" db="EMBL/GenBank/DDBJ databases">
        <title>Genomic Encyclopedia of Type Strains, Phase IV (KMG-IV): sequencing the most valuable type-strain genomes for metagenomic binning, comparative biology and taxonomic classification.</title>
        <authorList>
            <person name="Goeker M."/>
        </authorList>
    </citation>
    <scope>NUCLEOTIDE SEQUENCE [LARGE SCALE GENOMIC DNA]</scope>
    <source>
        <strain evidence="5 6">DSM 27163</strain>
    </source>
</reference>
<dbReference type="Gene3D" id="1.10.10.60">
    <property type="entry name" value="Homeodomain-like"/>
    <property type="match status" value="1"/>
</dbReference>
<dbReference type="InterPro" id="IPR050204">
    <property type="entry name" value="AraC_XylS_family_regulators"/>
</dbReference>
<keyword evidence="6" id="KW-1185">Reference proteome</keyword>
<dbReference type="InterPro" id="IPR009057">
    <property type="entry name" value="Homeodomain-like_sf"/>
</dbReference>
<dbReference type="Proteomes" id="UP000537161">
    <property type="component" value="Unassembled WGS sequence"/>
</dbReference>
<dbReference type="SUPFAM" id="SSF52317">
    <property type="entry name" value="Class I glutamine amidotransferase-like"/>
    <property type="match status" value="1"/>
</dbReference>
<proteinExistence type="predicted"/>
<keyword evidence="2" id="KW-0238">DNA-binding</keyword>
<evidence type="ECO:0000256" key="3">
    <source>
        <dbReference type="ARBA" id="ARBA00023163"/>
    </source>
</evidence>
<evidence type="ECO:0000256" key="1">
    <source>
        <dbReference type="ARBA" id="ARBA00023015"/>
    </source>
</evidence>
<evidence type="ECO:0000313" key="5">
    <source>
        <dbReference type="EMBL" id="MBB5705148.1"/>
    </source>
</evidence>
<dbReference type="PROSITE" id="PS00041">
    <property type="entry name" value="HTH_ARAC_FAMILY_1"/>
    <property type="match status" value="1"/>
</dbReference>
<dbReference type="InterPro" id="IPR029062">
    <property type="entry name" value="Class_I_gatase-like"/>
</dbReference>
<dbReference type="PROSITE" id="PS01124">
    <property type="entry name" value="HTH_ARAC_FAMILY_2"/>
    <property type="match status" value="1"/>
</dbReference>
<dbReference type="Gene3D" id="3.40.50.880">
    <property type="match status" value="1"/>
</dbReference>
<feature type="domain" description="HTH araC/xylS-type" evidence="4">
    <location>
        <begin position="220"/>
        <end position="318"/>
    </location>
</feature>
<dbReference type="InterPro" id="IPR018062">
    <property type="entry name" value="HTH_AraC-typ_CS"/>
</dbReference>
<dbReference type="InterPro" id="IPR018060">
    <property type="entry name" value="HTH_AraC"/>
</dbReference>
<sequence length="331" mass="35714">MTFLAAVVTSPSYVAPLGAMIDAHARLGEVFATNPALGDYARMQTALRLFAAAGDRIELVGGRRIEPDAQLADAESPRLVFLPSFQLTDPDAFGARVPAFAAFHAWLRARSGEGVEIGACGASVLHLAAAGLLDGRPCAAGPRLVGPLRRLFPRVQVDTDNVIRRAGHLWTCSRDAESAALIARMFAEAFSLTLGRSLAAREPPGPQAGPLAAATDPFVARAQLWIRDRFTQRFRIADLARDLGVSHQSLIRRFRAAGSSGPREFVQRTRVDAAMSMLAETRRSVTEIAQLVGYADVPSFRRVFVATTGVSPNAWRSRHRANRSDRDASGC</sequence>
<keyword evidence="1" id="KW-0805">Transcription regulation</keyword>
<dbReference type="AlphaFoldDB" id="A0A7W9EP17"/>
<name>A0A7W9EP17_9SPHN</name>
<dbReference type="EMBL" id="JACIJH010000001">
    <property type="protein sequence ID" value="MBB5705148.1"/>
    <property type="molecule type" value="Genomic_DNA"/>
</dbReference>
<accession>A0A7W9EP17</accession>
<evidence type="ECO:0000256" key="2">
    <source>
        <dbReference type="ARBA" id="ARBA00023125"/>
    </source>
</evidence>
<gene>
    <name evidence="5" type="ORF">FHR21_000473</name>
</gene>